<evidence type="ECO:0000313" key="3">
    <source>
        <dbReference type="Proteomes" id="UP001319180"/>
    </source>
</evidence>
<dbReference type="Proteomes" id="UP001319180">
    <property type="component" value="Unassembled WGS sequence"/>
</dbReference>
<feature type="compositionally biased region" description="Low complexity" evidence="1">
    <location>
        <begin position="1"/>
        <end position="13"/>
    </location>
</feature>
<gene>
    <name evidence="2" type="ORF">KK078_13605</name>
</gene>
<dbReference type="AlphaFoldDB" id="A0AAP2D9T5"/>
<feature type="region of interest" description="Disordered" evidence="1">
    <location>
        <begin position="1"/>
        <end position="49"/>
    </location>
</feature>
<proteinExistence type="predicted"/>
<dbReference type="EMBL" id="JAHESC010000018">
    <property type="protein sequence ID" value="MBT1687602.1"/>
    <property type="molecule type" value="Genomic_DNA"/>
</dbReference>
<evidence type="ECO:0000313" key="2">
    <source>
        <dbReference type="EMBL" id="MBT1687602.1"/>
    </source>
</evidence>
<comment type="caution">
    <text evidence="2">The sequence shown here is derived from an EMBL/GenBank/DDBJ whole genome shotgun (WGS) entry which is preliminary data.</text>
</comment>
<evidence type="ECO:0000256" key="1">
    <source>
        <dbReference type="SAM" id="MobiDB-lite"/>
    </source>
</evidence>
<keyword evidence="3" id="KW-1185">Reference proteome</keyword>
<sequence length="49" mass="5442">MPKTKTLNTNNTNDITDARPAMKKPTKKVNTTVSSVKSNTNRHGSTKRK</sequence>
<dbReference type="RefSeq" id="WP_254090833.1">
    <property type="nucleotide sequence ID" value="NZ_JAHESC010000018.1"/>
</dbReference>
<reference evidence="2 3" key="1">
    <citation type="submission" date="2021-05" db="EMBL/GenBank/DDBJ databases">
        <title>A Polyphasic approach of four new species of the genus Ohtaekwangia: Ohtaekwangia histidinii sp. nov., Ohtaekwangia cretensis sp. nov., Ohtaekwangia indiensis sp. nov., Ohtaekwangia reichenbachii sp. nov. from diverse environment.</title>
        <authorList>
            <person name="Octaviana S."/>
        </authorList>
    </citation>
    <scope>NUCLEOTIDE SEQUENCE [LARGE SCALE GENOMIC DNA]</scope>
    <source>
        <strain evidence="2 3">PWU37</strain>
    </source>
</reference>
<feature type="compositionally biased region" description="Polar residues" evidence="1">
    <location>
        <begin position="28"/>
        <end position="43"/>
    </location>
</feature>
<protein>
    <submittedName>
        <fullName evidence="2">Uncharacterized protein</fullName>
    </submittedName>
</protein>
<organism evidence="2 3">
    <name type="scientific">Dawidia soli</name>
    <dbReference type="NCBI Taxonomy" id="2782352"/>
    <lineage>
        <taxon>Bacteria</taxon>
        <taxon>Pseudomonadati</taxon>
        <taxon>Bacteroidota</taxon>
        <taxon>Cytophagia</taxon>
        <taxon>Cytophagales</taxon>
        <taxon>Chryseotaleaceae</taxon>
        <taxon>Dawidia</taxon>
    </lineage>
</organism>
<accession>A0AAP2D9T5</accession>
<name>A0AAP2D9T5_9BACT</name>